<dbReference type="PRINTS" id="PR00081">
    <property type="entry name" value="GDHRDH"/>
</dbReference>
<dbReference type="PANTHER" id="PTHR43490:SF107">
    <property type="entry name" value="SALUTARIDINE REDUCTASE (NADPH)"/>
    <property type="match status" value="1"/>
</dbReference>
<protein>
    <recommendedName>
        <fullName evidence="6">Glucose/ribitol dehydrogenase</fullName>
    </recommendedName>
</protein>
<dbReference type="InterPro" id="IPR036291">
    <property type="entry name" value="NAD(P)-bd_dom_sf"/>
</dbReference>
<dbReference type="Gene3D" id="3.40.50.720">
    <property type="entry name" value="NAD(P)-binding Rossmann-like Domain"/>
    <property type="match status" value="3"/>
</dbReference>
<comment type="caution">
    <text evidence="4">The sequence shown here is derived from an EMBL/GenBank/DDBJ whole genome shotgun (WGS) entry which is preliminary data.</text>
</comment>
<evidence type="ECO:0008006" key="6">
    <source>
        <dbReference type="Google" id="ProtNLM"/>
    </source>
</evidence>
<keyword evidence="2" id="KW-0521">NADP</keyword>
<comment type="similarity">
    <text evidence="1">Belongs to the short-chain dehydrogenases/reductases (SDR) family.</text>
</comment>
<dbReference type="PANTHER" id="PTHR43490">
    <property type="entry name" value="(+)-NEOMENTHOL DEHYDROGENASE"/>
    <property type="match status" value="1"/>
</dbReference>
<keyword evidence="5" id="KW-1185">Reference proteome</keyword>
<dbReference type="Pfam" id="PF00106">
    <property type="entry name" value="adh_short"/>
    <property type="match status" value="2"/>
</dbReference>
<name>A0A5N6N4I0_9ASTR</name>
<accession>A0A5N6N4I0</accession>
<evidence type="ECO:0000313" key="5">
    <source>
        <dbReference type="Proteomes" id="UP000326396"/>
    </source>
</evidence>
<dbReference type="Proteomes" id="UP000326396">
    <property type="component" value="Linkage Group LG3"/>
</dbReference>
<gene>
    <name evidence="4" type="ORF">E3N88_24874</name>
</gene>
<dbReference type="AlphaFoldDB" id="A0A5N6N4I0"/>
<organism evidence="4 5">
    <name type="scientific">Mikania micrantha</name>
    <name type="common">bitter vine</name>
    <dbReference type="NCBI Taxonomy" id="192012"/>
    <lineage>
        <taxon>Eukaryota</taxon>
        <taxon>Viridiplantae</taxon>
        <taxon>Streptophyta</taxon>
        <taxon>Embryophyta</taxon>
        <taxon>Tracheophyta</taxon>
        <taxon>Spermatophyta</taxon>
        <taxon>Magnoliopsida</taxon>
        <taxon>eudicotyledons</taxon>
        <taxon>Gunneridae</taxon>
        <taxon>Pentapetalae</taxon>
        <taxon>asterids</taxon>
        <taxon>campanulids</taxon>
        <taxon>Asterales</taxon>
        <taxon>Asteraceae</taxon>
        <taxon>Asteroideae</taxon>
        <taxon>Heliantheae alliance</taxon>
        <taxon>Eupatorieae</taxon>
        <taxon>Mikania</taxon>
    </lineage>
</organism>
<dbReference type="GO" id="GO:0016020">
    <property type="term" value="C:membrane"/>
    <property type="evidence" value="ECO:0007669"/>
    <property type="project" value="TreeGrafter"/>
</dbReference>
<evidence type="ECO:0000256" key="3">
    <source>
        <dbReference type="ARBA" id="ARBA00023002"/>
    </source>
</evidence>
<evidence type="ECO:0000256" key="1">
    <source>
        <dbReference type="ARBA" id="ARBA00006484"/>
    </source>
</evidence>
<dbReference type="EMBL" id="SZYD01000013">
    <property type="protein sequence ID" value="KAD4384706.1"/>
    <property type="molecule type" value="Genomic_DNA"/>
</dbReference>
<dbReference type="GO" id="GO:0016491">
    <property type="term" value="F:oxidoreductase activity"/>
    <property type="evidence" value="ECO:0007669"/>
    <property type="project" value="UniProtKB-KW"/>
</dbReference>
<sequence>MRDWDCFSRSAFLAGSYFDHRLSKKDLSIHVLKDFSIMLDNQNTNCKVIGRDNVDINTSSFERIAVVTGGKRGIGFEICKQLLASSARDLAVVITAKDEQKGLESLDKLKTLGYSENVNNAGVNGIIVNEKNLNIKADEVTGVKAYMTKQIMLQTYETAKDCIETNYYGTKHVTEALLPFLQLSPSPRIVNISTGISKLQNVKDERIKKMLSNVNGLTEEVLEEVVTGFLGDAKDNLLEEKGWDEPFSAYIVSKAVINAYTRILARKYPSFRINTVNPGFTKTAMTHYQGIYTPDEAAKGPVRLALIPDEVTARDELKGLQALHKLKILCSSENLIFHQLDVTDPASIESLADFIGTQFGKLDILVNNAGITGIVVDEGSSATGLALQPGEDTGVKTYMSKQVMIQTYETSKNCIQTNYYGTKLVTEALLPFLRLSSSPRIVNVSSGVGKLENIKDEKASQMLSDVDRLTEEVVDEVVTGFLRDVKDAVVNAYTRILANKYPSFRVNAVNPGFTKTDMTLHKGIYTVEEGARGPVWLALMADEGLSGRFFFQMKETTF</sequence>
<evidence type="ECO:0000313" key="4">
    <source>
        <dbReference type="EMBL" id="KAD4384706.1"/>
    </source>
</evidence>
<dbReference type="SUPFAM" id="SSF51735">
    <property type="entry name" value="NAD(P)-binding Rossmann-fold domains"/>
    <property type="match status" value="2"/>
</dbReference>
<keyword evidence="3" id="KW-0560">Oxidoreductase</keyword>
<dbReference type="OrthoDB" id="1933717at2759"/>
<evidence type="ECO:0000256" key="2">
    <source>
        <dbReference type="ARBA" id="ARBA00022857"/>
    </source>
</evidence>
<reference evidence="4 5" key="1">
    <citation type="submission" date="2019-05" db="EMBL/GenBank/DDBJ databases">
        <title>Mikania micrantha, genome provides insights into the molecular mechanism of rapid growth.</title>
        <authorList>
            <person name="Liu B."/>
        </authorList>
    </citation>
    <scope>NUCLEOTIDE SEQUENCE [LARGE SCALE GENOMIC DNA]</scope>
    <source>
        <strain evidence="4">NLD-2019</strain>
        <tissue evidence="4">Leaf</tissue>
    </source>
</reference>
<dbReference type="InterPro" id="IPR002347">
    <property type="entry name" value="SDR_fam"/>
</dbReference>
<proteinExistence type="inferred from homology"/>